<organism evidence="3 4">
    <name type="scientific">Calicophoron daubneyi</name>
    <name type="common">Rumen fluke</name>
    <name type="synonym">Paramphistomum daubneyi</name>
    <dbReference type="NCBI Taxonomy" id="300641"/>
    <lineage>
        <taxon>Eukaryota</taxon>
        <taxon>Metazoa</taxon>
        <taxon>Spiralia</taxon>
        <taxon>Lophotrochozoa</taxon>
        <taxon>Platyhelminthes</taxon>
        <taxon>Trematoda</taxon>
        <taxon>Digenea</taxon>
        <taxon>Plagiorchiida</taxon>
        <taxon>Pronocephalata</taxon>
        <taxon>Paramphistomoidea</taxon>
        <taxon>Paramphistomidae</taxon>
        <taxon>Calicophoron</taxon>
    </lineage>
</organism>
<proteinExistence type="predicted"/>
<feature type="domain" description="RWD" evidence="2">
    <location>
        <begin position="10"/>
        <end position="116"/>
    </location>
</feature>
<dbReference type="Proteomes" id="UP001497525">
    <property type="component" value="Unassembled WGS sequence"/>
</dbReference>
<dbReference type="AlphaFoldDB" id="A0AAV2TG50"/>
<keyword evidence="1" id="KW-0175">Coiled coil</keyword>
<dbReference type="CDD" id="cd23823">
    <property type="entry name" value="RWD_GCN2"/>
    <property type="match status" value="1"/>
</dbReference>
<dbReference type="SMART" id="SM00591">
    <property type="entry name" value="RWD"/>
    <property type="match status" value="1"/>
</dbReference>
<evidence type="ECO:0000313" key="3">
    <source>
        <dbReference type="EMBL" id="CAL5135861.1"/>
    </source>
</evidence>
<sequence>MADHAEDRENELVALRSIYEGNFRMIKEDGLQTFEVKLDGHGGAACNVVVECVIGFGYMEEYPEQAPAFRVTKTKNLSDVEVVTIRDMIDSVIQRSLGYIMIFDILSEVQEYLNSICENRTLMQKKREEERKRALELEEEAKFHGDRVTVESFLQWNAKFLAEMAGMNDKKKVIEDVSGRRLTGRELFLRDNRYDDSDLKFLSENGEPVEIDESLFTDMGDLDLSEETNKANGDAVVTS</sequence>
<dbReference type="InterPro" id="IPR006575">
    <property type="entry name" value="RWD_dom"/>
</dbReference>
<dbReference type="InterPro" id="IPR040213">
    <property type="entry name" value="GIR2-like"/>
</dbReference>
<dbReference type="InterPro" id="IPR016135">
    <property type="entry name" value="UBQ-conjugating_enzyme/RWD"/>
</dbReference>
<comment type="caution">
    <text evidence="3">The sequence shown here is derived from an EMBL/GenBank/DDBJ whole genome shotgun (WGS) entry which is preliminary data.</text>
</comment>
<gene>
    <name evidence="3" type="ORF">CDAUBV1_LOCUS9972</name>
</gene>
<accession>A0AAV2TG50</accession>
<name>A0AAV2TG50_CALDB</name>
<dbReference type="PROSITE" id="PS50908">
    <property type="entry name" value="RWD"/>
    <property type="match status" value="1"/>
</dbReference>
<protein>
    <recommendedName>
        <fullName evidence="2">RWD domain-containing protein</fullName>
    </recommendedName>
</protein>
<dbReference type="PANTHER" id="PTHR12292">
    <property type="entry name" value="RWD DOMAIN-CONTAINING PROTEIN"/>
    <property type="match status" value="1"/>
</dbReference>
<dbReference type="Gene3D" id="3.10.110.10">
    <property type="entry name" value="Ubiquitin Conjugating Enzyme"/>
    <property type="match status" value="1"/>
</dbReference>
<dbReference type="Pfam" id="PF05773">
    <property type="entry name" value="RWD"/>
    <property type="match status" value="1"/>
</dbReference>
<evidence type="ECO:0000259" key="2">
    <source>
        <dbReference type="PROSITE" id="PS50908"/>
    </source>
</evidence>
<dbReference type="EMBL" id="CAXLJL010000268">
    <property type="protein sequence ID" value="CAL5135861.1"/>
    <property type="molecule type" value="Genomic_DNA"/>
</dbReference>
<evidence type="ECO:0000313" key="4">
    <source>
        <dbReference type="Proteomes" id="UP001497525"/>
    </source>
</evidence>
<evidence type="ECO:0000256" key="1">
    <source>
        <dbReference type="SAM" id="Coils"/>
    </source>
</evidence>
<dbReference type="SUPFAM" id="SSF54495">
    <property type="entry name" value="UBC-like"/>
    <property type="match status" value="1"/>
</dbReference>
<reference evidence="3" key="1">
    <citation type="submission" date="2024-06" db="EMBL/GenBank/DDBJ databases">
        <authorList>
            <person name="Liu X."/>
            <person name="Lenzi L."/>
            <person name="Haldenby T S."/>
            <person name="Uol C."/>
        </authorList>
    </citation>
    <scope>NUCLEOTIDE SEQUENCE</scope>
</reference>
<feature type="coiled-coil region" evidence="1">
    <location>
        <begin position="120"/>
        <end position="147"/>
    </location>
</feature>